<dbReference type="SUPFAM" id="SSF81995">
    <property type="entry name" value="beta-sandwich domain of Sec23/24"/>
    <property type="match status" value="1"/>
</dbReference>
<evidence type="ECO:0000313" key="2">
    <source>
        <dbReference type="EMBL" id="EPE05490.1"/>
    </source>
</evidence>
<keyword evidence="1" id="KW-0812">Transmembrane</keyword>
<dbReference type="VEuPathDB" id="FungiDB:F503_02229"/>
<sequence>MSQYPPQYAQQLSPQYAQQLSPQNVYQLSPPYEPQFSPQYVPRPSPHYASPYSPHYSSQYSPQYAPQFKSRSSSPAPTWAFITFRVITIALSVPLIVVTSKLVYRWPSIFNKAAIALVAGALAIISDLVVVKLFLTRSRYFSMIIILDISIVILAIVAIVEFVQSDASDDDDVATSQTKIHDQYATDRILGLAFSFIVCGVRIFSAIINSIVACMMRSKSPTRPRSRTVHVVRATEELY</sequence>
<name>S3CXB2_OPHP1</name>
<dbReference type="EMBL" id="KE148156">
    <property type="protein sequence ID" value="EPE05490.1"/>
    <property type="molecule type" value="Genomic_DNA"/>
</dbReference>
<dbReference type="AlphaFoldDB" id="S3CXB2"/>
<keyword evidence="1" id="KW-0472">Membrane</keyword>
<gene>
    <name evidence="2" type="ORF">F503_02229</name>
</gene>
<feature type="transmembrane region" description="Helical" evidence="1">
    <location>
        <begin position="109"/>
        <end position="131"/>
    </location>
</feature>
<accession>S3CXB2</accession>
<keyword evidence="3" id="KW-1185">Reference proteome</keyword>
<dbReference type="Proteomes" id="UP000016923">
    <property type="component" value="Unassembled WGS sequence"/>
</dbReference>
<evidence type="ECO:0000256" key="1">
    <source>
        <dbReference type="SAM" id="Phobius"/>
    </source>
</evidence>
<keyword evidence="1" id="KW-1133">Transmembrane helix</keyword>
<proteinExistence type="predicted"/>
<dbReference type="HOGENOM" id="CLU_1161456_0_0_1"/>
<feature type="transmembrane region" description="Helical" evidence="1">
    <location>
        <begin position="143"/>
        <end position="163"/>
    </location>
</feature>
<reference evidence="2 3" key="1">
    <citation type="journal article" date="2013" name="BMC Genomics">
        <title>The genome and transcriptome of the pine saprophyte Ophiostoma piceae, and a comparison with the bark beetle-associated pine pathogen Grosmannia clavigera.</title>
        <authorList>
            <person name="Haridas S."/>
            <person name="Wang Y."/>
            <person name="Lim L."/>
            <person name="Massoumi Alamouti S."/>
            <person name="Jackman S."/>
            <person name="Docking R."/>
            <person name="Robertson G."/>
            <person name="Birol I."/>
            <person name="Bohlmann J."/>
            <person name="Breuil C."/>
        </authorList>
    </citation>
    <scope>NUCLEOTIDE SEQUENCE [LARGE SCALE GENOMIC DNA]</scope>
    <source>
        <strain evidence="2 3">UAMH 11346</strain>
    </source>
</reference>
<evidence type="ECO:0000313" key="3">
    <source>
        <dbReference type="Proteomes" id="UP000016923"/>
    </source>
</evidence>
<dbReference type="eggNOG" id="ENOG502TG7W">
    <property type="taxonomic scope" value="Eukaryota"/>
</dbReference>
<protein>
    <submittedName>
        <fullName evidence="2">Uncharacterized protein</fullName>
    </submittedName>
</protein>
<feature type="transmembrane region" description="Helical" evidence="1">
    <location>
        <begin position="78"/>
        <end position="97"/>
    </location>
</feature>
<feature type="transmembrane region" description="Helical" evidence="1">
    <location>
        <begin position="189"/>
        <end position="216"/>
    </location>
</feature>
<organism evidence="2 3">
    <name type="scientific">Ophiostoma piceae (strain UAMH 11346)</name>
    <name type="common">Sap stain fungus</name>
    <dbReference type="NCBI Taxonomy" id="1262450"/>
    <lineage>
        <taxon>Eukaryota</taxon>
        <taxon>Fungi</taxon>
        <taxon>Dikarya</taxon>
        <taxon>Ascomycota</taxon>
        <taxon>Pezizomycotina</taxon>
        <taxon>Sordariomycetes</taxon>
        <taxon>Sordariomycetidae</taxon>
        <taxon>Ophiostomatales</taxon>
        <taxon>Ophiostomataceae</taxon>
        <taxon>Ophiostoma</taxon>
    </lineage>
</organism>